<proteinExistence type="predicted"/>
<evidence type="ECO:0000313" key="2">
    <source>
        <dbReference type="Proteomes" id="UP000005839"/>
    </source>
</evidence>
<protein>
    <submittedName>
        <fullName evidence="1">Uncharacterized protein</fullName>
    </submittedName>
</protein>
<sequence length="56" mass="6594">MPHHQPQRIKVRDVKAYPMNSIRLSSAQKLAMAKRGKNCSYKVMKCAYFYMSKKDE</sequence>
<comment type="caution">
    <text evidence="1">The sequence shown here is derived from an EMBL/GenBank/DDBJ whole genome shotgun (WGS) entry which is preliminary data.</text>
</comment>
<dbReference type="Proteomes" id="UP000005839">
    <property type="component" value="Unassembled WGS sequence"/>
</dbReference>
<keyword evidence="2" id="KW-1185">Reference proteome</keyword>
<evidence type="ECO:0000313" key="1">
    <source>
        <dbReference type="EMBL" id="EDP99087.1"/>
    </source>
</evidence>
<organism evidence="1 2">
    <name type="scientific">Shewanella benthica KT99</name>
    <dbReference type="NCBI Taxonomy" id="314608"/>
    <lineage>
        <taxon>Bacteria</taxon>
        <taxon>Pseudomonadati</taxon>
        <taxon>Pseudomonadota</taxon>
        <taxon>Gammaproteobacteria</taxon>
        <taxon>Alteromonadales</taxon>
        <taxon>Shewanellaceae</taxon>
        <taxon>Shewanella</taxon>
    </lineage>
</organism>
<gene>
    <name evidence="1" type="ORF">KT99_10653</name>
</gene>
<dbReference type="AlphaFoldDB" id="A9DIF4"/>
<name>A9DIF4_9GAMM</name>
<accession>A9DIF4</accession>
<reference evidence="1 2" key="1">
    <citation type="submission" date="2007-10" db="EMBL/GenBank/DDBJ databases">
        <authorList>
            <person name="Yayanos A."/>
            <person name="Ferriera S."/>
            <person name="Johnson J."/>
            <person name="Kravitz S."/>
            <person name="Halpern A."/>
            <person name="Remington K."/>
            <person name="Beeson K."/>
            <person name="Tran B."/>
            <person name="Rogers Y.-H."/>
            <person name="Friedman R."/>
            <person name="Venter J.C."/>
        </authorList>
    </citation>
    <scope>NUCLEOTIDE SEQUENCE [LARGE SCALE GENOMIC DNA]</scope>
    <source>
        <strain evidence="1 2">KT99</strain>
    </source>
</reference>
<dbReference type="EMBL" id="ABIC01000053">
    <property type="protein sequence ID" value="EDP99087.1"/>
    <property type="molecule type" value="Genomic_DNA"/>
</dbReference>